<accession>A0A5J9T0E1</accession>
<evidence type="ECO:0000256" key="5">
    <source>
        <dbReference type="ARBA" id="ARBA00022821"/>
    </source>
</evidence>
<gene>
    <name evidence="11" type="ORF">EJB05_47865</name>
</gene>
<dbReference type="GO" id="GO:0043531">
    <property type="term" value="F:ADP binding"/>
    <property type="evidence" value="ECO:0007669"/>
    <property type="project" value="InterPro"/>
</dbReference>
<keyword evidence="3" id="KW-0677">Repeat</keyword>
<dbReference type="PRINTS" id="PR00364">
    <property type="entry name" value="DISEASERSIST"/>
</dbReference>
<dbReference type="InterPro" id="IPR056789">
    <property type="entry name" value="LRR_R13L1-DRL21"/>
</dbReference>
<protein>
    <recommendedName>
        <fullName evidence="13">Disease resistance protein RGA3</fullName>
    </recommendedName>
</protein>
<reference evidence="11 12" key="1">
    <citation type="journal article" date="2019" name="Sci. Rep.">
        <title>A high-quality genome of Eragrostis curvula grass provides insights into Poaceae evolution and supports new strategies to enhance forage quality.</title>
        <authorList>
            <person name="Carballo J."/>
            <person name="Santos B.A.C.M."/>
            <person name="Zappacosta D."/>
            <person name="Garbus I."/>
            <person name="Selva J.P."/>
            <person name="Gallo C.A."/>
            <person name="Diaz A."/>
            <person name="Albertini E."/>
            <person name="Caccamo M."/>
            <person name="Echenique V."/>
        </authorList>
    </citation>
    <scope>NUCLEOTIDE SEQUENCE [LARGE SCALE GENOMIC DNA]</scope>
    <source>
        <strain evidence="12">cv. Victoria</strain>
        <tissue evidence="11">Leaf</tissue>
    </source>
</reference>
<dbReference type="Pfam" id="PF23559">
    <property type="entry name" value="WHD_DRP"/>
    <property type="match status" value="1"/>
</dbReference>
<feature type="domain" description="NB-ARC" evidence="7">
    <location>
        <begin position="170"/>
        <end position="343"/>
    </location>
</feature>
<evidence type="ECO:0000313" key="11">
    <source>
        <dbReference type="EMBL" id="TVU04733.1"/>
    </source>
</evidence>
<evidence type="ECO:0008006" key="13">
    <source>
        <dbReference type="Google" id="ProtNLM"/>
    </source>
</evidence>
<evidence type="ECO:0000256" key="2">
    <source>
        <dbReference type="ARBA" id="ARBA00022614"/>
    </source>
</evidence>
<evidence type="ECO:0000259" key="8">
    <source>
        <dbReference type="Pfam" id="PF18052"/>
    </source>
</evidence>
<dbReference type="PANTHER" id="PTHR36766:SF55">
    <property type="entry name" value="OS11G0492900 PROTEIN"/>
    <property type="match status" value="1"/>
</dbReference>
<organism evidence="11 12">
    <name type="scientific">Eragrostis curvula</name>
    <name type="common">weeping love grass</name>
    <dbReference type="NCBI Taxonomy" id="38414"/>
    <lineage>
        <taxon>Eukaryota</taxon>
        <taxon>Viridiplantae</taxon>
        <taxon>Streptophyta</taxon>
        <taxon>Embryophyta</taxon>
        <taxon>Tracheophyta</taxon>
        <taxon>Spermatophyta</taxon>
        <taxon>Magnoliopsida</taxon>
        <taxon>Liliopsida</taxon>
        <taxon>Poales</taxon>
        <taxon>Poaceae</taxon>
        <taxon>PACMAD clade</taxon>
        <taxon>Chloridoideae</taxon>
        <taxon>Eragrostideae</taxon>
        <taxon>Eragrostidinae</taxon>
        <taxon>Eragrostis</taxon>
    </lineage>
</organism>
<feature type="domain" description="R13L1/DRL21-like LRR repeat region" evidence="10">
    <location>
        <begin position="681"/>
        <end position="824"/>
    </location>
</feature>
<feature type="domain" description="Disease resistance N-terminal" evidence="8">
    <location>
        <begin position="9"/>
        <end position="95"/>
    </location>
</feature>
<dbReference type="FunFam" id="1.10.10.10:FF:000322">
    <property type="entry name" value="Probable disease resistance protein At1g63360"/>
    <property type="match status" value="1"/>
</dbReference>
<dbReference type="Gene3D" id="1.20.5.4130">
    <property type="match status" value="1"/>
</dbReference>
<dbReference type="Pfam" id="PF25019">
    <property type="entry name" value="LRR_R13L1-DRL21"/>
    <property type="match status" value="1"/>
</dbReference>
<evidence type="ECO:0000259" key="9">
    <source>
        <dbReference type="Pfam" id="PF23559"/>
    </source>
</evidence>
<evidence type="ECO:0000259" key="10">
    <source>
        <dbReference type="Pfam" id="PF25019"/>
    </source>
</evidence>
<dbReference type="Proteomes" id="UP000324897">
    <property type="component" value="Unassembled WGS sequence"/>
</dbReference>
<dbReference type="GO" id="GO:0005524">
    <property type="term" value="F:ATP binding"/>
    <property type="evidence" value="ECO:0007669"/>
    <property type="project" value="UniProtKB-KW"/>
</dbReference>
<comment type="similarity">
    <text evidence="1">Belongs to the disease resistance NB-LRR family.</text>
</comment>
<feature type="non-terminal residue" evidence="11">
    <location>
        <position position="1"/>
    </location>
</feature>
<dbReference type="SUPFAM" id="SSF52058">
    <property type="entry name" value="L domain-like"/>
    <property type="match status" value="1"/>
</dbReference>
<dbReference type="InterPro" id="IPR032675">
    <property type="entry name" value="LRR_dom_sf"/>
</dbReference>
<dbReference type="FunFam" id="3.40.50.300:FF:001091">
    <property type="entry name" value="Probable disease resistance protein At1g61300"/>
    <property type="match status" value="1"/>
</dbReference>
<keyword evidence="6" id="KW-0067">ATP-binding</keyword>
<dbReference type="InterPro" id="IPR027417">
    <property type="entry name" value="P-loop_NTPase"/>
</dbReference>
<comment type="caution">
    <text evidence="11">The sequence shown here is derived from an EMBL/GenBank/DDBJ whole genome shotgun (WGS) entry which is preliminary data.</text>
</comment>
<dbReference type="Gramene" id="TVU04733">
    <property type="protein sequence ID" value="TVU04733"/>
    <property type="gene ID" value="EJB05_47865"/>
</dbReference>
<evidence type="ECO:0000313" key="12">
    <source>
        <dbReference type="Proteomes" id="UP000324897"/>
    </source>
</evidence>
<dbReference type="InterPro" id="IPR058922">
    <property type="entry name" value="WHD_DRP"/>
</dbReference>
<feature type="domain" description="Disease resistance protein winged helix" evidence="9">
    <location>
        <begin position="426"/>
        <end position="503"/>
    </location>
</feature>
<dbReference type="Gene3D" id="3.40.50.300">
    <property type="entry name" value="P-loop containing nucleotide triphosphate hydrolases"/>
    <property type="match status" value="1"/>
</dbReference>
<dbReference type="AlphaFoldDB" id="A0A5J9T0E1"/>
<sequence length="985" mass="111746">MAESLLLPVIQGVAGKAADVLVQSVTRMWGIEDSRRKLERQLLAVQCMLADAEVKGETNPAVRRWMKDLRAVAYQADDVLDDFQYEALRRRAQAGLSMTWKVLSCFTHQNPLLFRLTASRNLSDVLKKISELVLEMNNFGLVVREATAPLIHPQTHSSLDDLTEIVGRNDDKEMVVKVLLEQRFKQKVEVLPIVGMGGLGKTTLAKMVYNDFRVQQHFELLMWLCVSDDFNVNALVRSIIELATRKECSLPDRIEILHSCLHEMIGRKRYLLVLDDVWNEAEQKWRDLRSLLCSAGASGSVVIVTTRSQQVASIMGTLPSHTLSYLDQDDSWELFRKKAFCKDEDEQPELVVIGKRIVKRCKGLPLALKAIGGLMCYKQQVQEWEVIAGCNSWDDVGASNDILSILKLSYLHLSLEMRRCFAFCAVYPQDYRMERDMLIQLWIANNFIHEEGVLDLEERGQFIFNELLRRSFFQEVKLDTFFGRRSTYTSITCSMHDLMHDLAKSVTNECADTHDLNKQNALIRDVRHMMSSVKLQENSESFEDVLAVPLRTLLSPYWSQDRNINSLNVMSLRALQCASLHVFHKELGCTRHLRYLDLSNSSELVTLPNSVCTLYSLHTLRLNGCENLEHLPEGMRFMSKLRHIYLVGCCNLKRMPPGIGLLKSLRTLTTYIMSTKDGCGIEELKDLQLLGGRLELWNLKAIKNGSCMNEANLHLKENLKELLLHWGHDRSKCRPQHEVRGNEEILEFPLPPKRLESLQVCGSGQIEISSWLKEPSNLEKWMEDKTGEPLPVIFPELKELQIHSCPKLVDVPKAPCLQELDIKGLHIEFCDSLCNIPKLPTSLERLTVQHCGCLVSLPSNLGSLARMTELKLLGCEGLNMLPDGMDRLIALQELWIRQCPGIETLPGGLLQLLPTLRKLMTLGSPELELRCRRGGEYWAFVANIPYLNRDVLQDGPTKGFLVVSTLAMGHGCACAGSSRGLPPYC</sequence>
<dbReference type="GO" id="GO:0042742">
    <property type="term" value="P:defense response to bacterium"/>
    <property type="evidence" value="ECO:0007669"/>
    <property type="project" value="UniProtKB-ARBA"/>
</dbReference>
<dbReference type="GO" id="GO:0009626">
    <property type="term" value="P:plant-type hypersensitive response"/>
    <property type="evidence" value="ECO:0007669"/>
    <property type="project" value="UniProtKB-ARBA"/>
</dbReference>
<evidence type="ECO:0000256" key="1">
    <source>
        <dbReference type="ARBA" id="ARBA00008894"/>
    </source>
</evidence>
<proteinExistence type="inferred from homology"/>
<dbReference type="InterPro" id="IPR042197">
    <property type="entry name" value="Apaf_helical"/>
</dbReference>
<dbReference type="InterPro" id="IPR041118">
    <property type="entry name" value="Rx_N"/>
</dbReference>
<dbReference type="Pfam" id="PF18052">
    <property type="entry name" value="Rx_N"/>
    <property type="match status" value="1"/>
</dbReference>
<dbReference type="InterPro" id="IPR002182">
    <property type="entry name" value="NB-ARC"/>
</dbReference>
<dbReference type="EMBL" id="RWGY01000051">
    <property type="protein sequence ID" value="TVU04733.1"/>
    <property type="molecule type" value="Genomic_DNA"/>
</dbReference>
<dbReference type="Pfam" id="PF00931">
    <property type="entry name" value="NB-ARC"/>
    <property type="match status" value="1"/>
</dbReference>
<keyword evidence="12" id="KW-1185">Reference proteome</keyword>
<name>A0A5J9T0E1_9POAL</name>
<evidence type="ECO:0000256" key="6">
    <source>
        <dbReference type="ARBA" id="ARBA00022840"/>
    </source>
</evidence>
<dbReference type="PANTHER" id="PTHR36766">
    <property type="entry name" value="PLANT BROAD-SPECTRUM MILDEW RESISTANCE PROTEIN RPW8"/>
    <property type="match status" value="1"/>
</dbReference>
<evidence type="ECO:0000256" key="4">
    <source>
        <dbReference type="ARBA" id="ARBA00022741"/>
    </source>
</evidence>
<dbReference type="OrthoDB" id="774413at2759"/>
<evidence type="ECO:0000259" key="7">
    <source>
        <dbReference type="Pfam" id="PF00931"/>
    </source>
</evidence>
<keyword evidence="4" id="KW-0547">Nucleotide-binding</keyword>
<dbReference type="SUPFAM" id="SSF52540">
    <property type="entry name" value="P-loop containing nucleoside triphosphate hydrolases"/>
    <property type="match status" value="1"/>
</dbReference>
<dbReference type="Gene3D" id="3.80.10.10">
    <property type="entry name" value="Ribonuclease Inhibitor"/>
    <property type="match status" value="2"/>
</dbReference>
<dbReference type="Gene3D" id="1.10.8.430">
    <property type="entry name" value="Helical domain of apoptotic protease-activating factors"/>
    <property type="match status" value="1"/>
</dbReference>
<keyword evidence="2" id="KW-0433">Leucine-rich repeat</keyword>
<keyword evidence="5" id="KW-0611">Plant defense</keyword>
<dbReference type="Gene3D" id="1.10.10.10">
    <property type="entry name" value="Winged helix-like DNA-binding domain superfamily/Winged helix DNA-binding domain"/>
    <property type="match status" value="1"/>
</dbReference>
<dbReference type="GO" id="GO:0002758">
    <property type="term" value="P:innate immune response-activating signaling pathway"/>
    <property type="evidence" value="ECO:0007669"/>
    <property type="project" value="UniProtKB-ARBA"/>
</dbReference>
<dbReference type="FunFam" id="1.10.8.430:FF:000003">
    <property type="entry name" value="Probable disease resistance protein At5g66910"/>
    <property type="match status" value="1"/>
</dbReference>
<evidence type="ECO:0000256" key="3">
    <source>
        <dbReference type="ARBA" id="ARBA00022737"/>
    </source>
</evidence>
<dbReference type="InterPro" id="IPR036388">
    <property type="entry name" value="WH-like_DNA-bd_sf"/>
</dbReference>